<dbReference type="PANTHER" id="PTHR40788">
    <property type="entry name" value="CLR5 DOMAIN-CONTAINING PROTEIN-RELATED"/>
    <property type="match status" value="1"/>
</dbReference>
<reference evidence="2 3" key="1">
    <citation type="submission" date="2018-11" db="EMBL/GenBank/DDBJ databases">
        <title>Genome sequence and assembly of Colletotrichum spinosum.</title>
        <authorList>
            <person name="Gan P."/>
            <person name="Shirasu K."/>
        </authorList>
    </citation>
    <scope>NUCLEOTIDE SEQUENCE [LARGE SCALE GENOMIC DNA]</scope>
    <source>
        <strain evidence="2 3">CBS 515.97</strain>
    </source>
</reference>
<dbReference type="Proteomes" id="UP000295083">
    <property type="component" value="Unassembled WGS sequence"/>
</dbReference>
<proteinExistence type="predicted"/>
<dbReference type="AlphaFoldDB" id="A0A4R8PSW0"/>
<evidence type="ECO:0008006" key="4">
    <source>
        <dbReference type="Google" id="ProtNLM"/>
    </source>
</evidence>
<dbReference type="EMBL" id="QAPG01000385">
    <property type="protein sequence ID" value="TDZ28821.1"/>
    <property type="molecule type" value="Genomic_DNA"/>
</dbReference>
<evidence type="ECO:0000313" key="3">
    <source>
        <dbReference type="Proteomes" id="UP000295083"/>
    </source>
</evidence>
<organism evidence="2 3">
    <name type="scientific">Colletotrichum spinosum</name>
    <dbReference type="NCBI Taxonomy" id="1347390"/>
    <lineage>
        <taxon>Eukaryota</taxon>
        <taxon>Fungi</taxon>
        <taxon>Dikarya</taxon>
        <taxon>Ascomycota</taxon>
        <taxon>Pezizomycotina</taxon>
        <taxon>Sordariomycetes</taxon>
        <taxon>Hypocreomycetidae</taxon>
        <taxon>Glomerellales</taxon>
        <taxon>Glomerellaceae</taxon>
        <taxon>Colletotrichum</taxon>
        <taxon>Colletotrichum orbiculare species complex</taxon>
    </lineage>
</organism>
<protein>
    <recommendedName>
        <fullName evidence="4">Ipa protein</fullName>
    </recommendedName>
</protein>
<keyword evidence="3" id="KW-1185">Reference proteome</keyword>
<comment type="caution">
    <text evidence="2">The sequence shown here is derived from an EMBL/GenBank/DDBJ whole genome shotgun (WGS) entry which is preliminary data.</text>
</comment>
<feature type="region of interest" description="Disordered" evidence="1">
    <location>
        <begin position="571"/>
        <end position="622"/>
    </location>
</feature>
<accession>A0A4R8PSW0</accession>
<evidence type="ECO:0000313" key="2">
    <source>
        <dbReference type="EMBL" id="TDZ28821.1"/>
    </source>
</evidence>
<name>A0A4R8PSW0_9PEZI</name>
<gene>
    <name evidence="2" type="ORF">C8035_v003857</name>
</gene>
<feature type="compositionally biased region" description="Basic and acidic residues" evidence="1">
    <location>
        <begin position="581"/>
        <end position="597"/>
    </location>
</feature>
<evidence type="ECO:0000256" key="1">
    <source>
        <dbReference type="SAM" id="MobiDB-lite"/>
    </source>
</evidence>
<dbReference type="PANTHER" id="PTHR40788:SF1">
    <property type="entry name" value="IPA PROTEIN"/>
    <property type="match status" value="1"/>
</dbReference>
<sequence>MDTGGNGEVVKDLFSDLSRKWKRHGATLAEYWRSFDKGQRTRCVKVGALNGDVLKHPMDASLGNVCKLIPEWNLRDLTDPSSDHLIKLLRYRATAPLVDQYMVGPDYGDGRGDLHFIEEMMDTRNLRLIESYENSWTFFLGEEMYGTSLHAKVPGAMDGLEKYKQMRVMVPQETGELVLMRQLNLLQALNIIVEDILEEGSKSRKTKTQAHKSDAAASAALAKLKIDDAGGRSSPSAKRTGRSEKLSLADLIAAANDQKAVLGDYLAILSTEPVLLAHEVNFWFFSRPELVPDEKGRSLPQHTDRFISRSVLDAVHNAVKGVAVWTYLGQLLERLESVGSDKMHKAIILQEISNLCHLEFARAQSTFKRHAAMGSKWFKRMSNANDAAGNAKLTLKGRPDDFLRTNPQLHYILRLCQPDTTAAKAVEWIKKLSELHESHPDERETLTEGQINTLCDLVVIVSFIQDLSSAISIPAPSRKKGQLFVSRSQELEAELNQVKSELDLGDFAVPIDNLLEPGMAEGALKTLDEFVVEKAGTKLGFLYQDLVQDCFADLGHQYDLAQVKAASGDAQWTPLPVPPPEPRETLIRERRLKEKTRPSHSSAYEMVAPKEPARQEAAAPPAQKFKVSASTADVFTAIFQKAESRRAVGWAAFEGAMADLGFSVVPKYGSVFTFLPPKEMGIQKPFTVHRPHKSQIEGYVSLVFAQRLKRVYGWGVETFEVA</sequence>